<keyword evidence="1" id="KW-0812">Transmembrane</keyword>
<reference evidence="3" key="1">
    <citation type="submission" date="2019-01" db="EMBL/GenBank/DDBJ databases">
        <title>Gri0909 isolated from a small marine red alga.</title>
        <authorList>
            <person name="Kim J."/>
            <person name="Jeong S.E."/>
            <person name="Jeon C.O."/>
        </authorList>
    </citation>
    <scope>NUCLEOTIDE SEQUENCE [LARGE SCALE GENOMIC DNA]</scope>
    <source>
        <strain evidence="3">Gri0909</strain>
    </source>
</reference>
<organism evidence="2 3">
    <name type="scientific">Hwanghaeella grinnelliae</name>
    <dbReference type="NCBI Taxonomy" id="2500179"/>
    <lineage>
        <taxon>Bacteria</taxon>
        <taxon>Pseudomonadati</taxon>
        <taxon>Pseudomonadota</taxon>
        <taxon>Alphaproteobacteria</taxon>
        <taxon>Rhodospirillales</taxon>
        <taxon>Rhodospirillaceae</taxon>
        <taxon>Hwanghaeella</taxon>
    </lineage>
</organism>
<feature type="transmembrane region" description="Helical" evidence="1">
    <location>
        <begin position="41"/>
        <end position="60"/>
    </location>
</feature>
<feature type="transmembrane region" description="Helical" evidence="1">
    <location>
        <begin position="117"/>
        <end position="137"/>
    </location>
</feature>
<evidence type="ECO:0000313" key="2">
    <source>
        <dbReference type="EMBL" id="RVU37779.1"/>
    </source>
</evidence>
<protein>
    <recommendedName>
        <fullName evidence="4">Tripartite tricarboxylate transporter TctB family protein</fullName>
    </recommendedName>
</protein>
<keyword evidence="3" id="KW-1185">Reference proteome</keyword>
<comment type="caution">
    <text evidence="2">The sequence shown here is derived from an EMBL/GenBank/DDBJ whole genome shotgun (WGS) entry which is preliminary data.</text>
</comment>
<keyword evidence="1" id="KW-0472">Membrane</keyword>
<accession>A0A3S2Z9Y9</accession>
<feature type="transmembrane region" description="Helical" evidence="1">
    <location>
        <begin position="94"/>
        <end position="110"/>
    </location>
</feature>
<dbReference type="RefSeq" id="WP_127763106.1">
    <property type="nucleotide sequence ID" value="NZ_SADE01000001.1"/>
</dbReference>
<evidence type="ECO:0008006" key="4">
    <source>
        <dbReference type="Google" id="ProtNLM"/>
    </source>
</evidence>
<dbReference type="EMBL" id="SADE01000001">
    <property type="protein sequence ID" value="RVU37779.1"/>
    <property type="molecule type" value="Genomic_DNA"/>
</dbReference>
<dbReference type="Proteomes" id="UP000287447">
    <property type="component" value="Unassembled WGS sequence"/>
</dbReference>
<name>A0A3S2Z9Y9_9PROT</name>
<dbReference type="OrthoDB" id="7860650at2"/>
<keyword evidence="1" id="KW-1133">Transmembrane helix</keyword>
<evidence type="ECO:0000256" key="1">
    <source>
        <dbReference type="SAM" id="Phobius"/>
    </source>
</evidence>
<gene>
    <name evidence="2" type="ORF">EOI86_00280</name>
</gene>
<feature type="transmembrane region" description="Helical" evidence="1">
    <location>
        <begin position="12"/>
        <end position="29"/>
    </location>
</feature>
<sequence length="141" mass="14723">MLNILNRLQGAVVALGGVVLYFFVIPHHTEVVDYGWVRPQTLPAICAVALVLFGTIDALFLTGGVSLPSSEAARAALFVVLTGGALFAMDRLGYLAGAFALALLVMLTVGERRPGWIALGALAAPAVVWSIAVPLLGRTLP</sequence>
<evidence type="ECO:0000313" key="3">
    <source>
        <dbReference type="Proteomes" id="UP000287447"/>
    </source>
</evidence>
<proteinExistence type="predicted"/>
<dbReference type="AlphaFoldDB" id="A0A3S2Z9Y9"/>